<dbReference type="OrthoDB" id="428895at2759"/>
<proteinExistence type="predicted"/>
<evidence type="ECO:0000259" key="1">
    <source>
        <dbReference type="PROSITE" id="PS50195"/>
    </source>
</evidence>
<dbReference type="PROSITE" id="PS50195">
    <property type="entry name" value="PX"/>
    <property type="match status" value="1"/>
</dbReference>
<evidence type="ECO:0000313" key="2">
    <source>
        <dbReference type="EMBL" id="KNC55295.1"/>
    </source>
</evidence>
<dbReference type="Pfam" id="PF00787">
    <property type="entry name" value="PX"/>
    <property type="match status" value="1"/>
</dbReference>
<dbReference type="GeneID" id="25569036"/>
<name>A0A0L0DSQ0_THETB</name>
<dbReference type="AlphaFoldDB" id="A0A0L0DSQ0"/>
<reference evidence="2 3" key="1">
    <citation type="submission" date="2010-05" db="EMBL/GenBank/DDBJ databases">
        <title>The Genome Sequence of Thecamonas trahens ATCC 50062.</title>
        <authorList>
            <consortium name="The Broad Institute Genome Sequencing Platform"/>
            <person name="Russ C."/>
            <person name="Cuomo C."/>
            <person name="Shea T."/>
            <person name="Young S.K."/>
            <person name="Zeng Q."/>
            <person name="Koehrsen M."/>
            <person name="Haas B."/>
            <person name="Borodovsky M."/>
            <person name="Guigo R."/>
            <person name="Alvarado L."/>
            <person name="Berlin A."/>
            <person name="Bochicchio J."/>
            <person name="Borenstein D."/>
            <person name="Chapman S."/>
            <person name="Chen Z."/>
            <person name="Freedman E."/>
            <person name="Gellesch M."/>
            <person name="Goldberg J."/>
            <person name="Griggs A."/>
            <person name="Gujja S."/>
            <person name="Heilman E."/>
            <person name="Heiman D."/>
            <person name="Hepburn T."/>
            <person name="Howarth C."/>
            <person name="Jen D."/>
            <person name="Larson L."/>
            <person name="Mehta T."/>
            <person name="Park D."/>
            <person name="Pearson M."/>
            <person name="Roberts A."/>
            <person name="Saif S."/>
            <person name="Shenoy N."/>
            <person name="Sisk P."/>
            <person name="Stolte C."/>
            <person name="Sykes S."/>
            <person name="Thomson T."/>
            <person name="Walk T."/>
            <person name="White J."/>
            <person name="Yandava C."/>
            <person name="Burger G."/>
            <person name="Gray M.W."/>
            <person name="Holland P.W.H."/>
            <person name="King N."/>
            <person name="Lang F.B.F."/>
            <person name="Roger A.J."/>
            <person name="Ruiz-Trillo I."/>
            <person name="Lander E."/>
            <person name="Nusbaum C."/>
        </authorList>
    </citation>
    <scope>NUCLEOTIDE SEQUENCE [LARGE SCALE GENOMIC DNA]</scope>
    <source>
        <strain evidence="2 3">ATCC 50062</strain>
    </source>
</reference>
<feature type="domain" description="PX" evidence="1">
    <location>
        <begin position="103"/>
        <end position="222"/>
    </location>
</feature>
<dbReference type="RefSeq" id="XP_013753115.1">
    <property type="nucleotide sequence ID" value="XM_013897661.1"/>
</dbReference>
<dbReference type="SMART" id="SM00312">
    <property type="entry name" value="PX"/>
    <property type="match status" value="1"/>
</dbReference>
<dbReference type="GO" id="GO:0035091">
    <property type="term" value="F:phosphatidylinositol binding"/>
    <property type="evidence" value="ECO:0007669"/>
    <property type="project" value="InterPro"/>
</dbReference>
<sequence length="265" mass="28290">MGWTGTRGIGIGTDTATDLPHSRPYSAFYALNEELKAKYGAVTVGGLDSEGGTGDLLQMLPPKALSPKVGVRARALARYVQLMMAAPGLAATDEVLSFFDVPDCDPPIAVVSIPTTVDASNHTLYNVVVRLNGPGAIAYGVRRRFSEFKALNTALTAAYNKTATNPFLNAFPPSKMFGKMAPSLVRERQAALEAYLKYVILHPVYGAHPKVISFCCVNAHRHAQSINRGEPLYDDATAVTPSELAAYVGLEAARSFSLSSHGSDT</sequence>
<dbReference type="Gene3D" id="3.30.1520.10">
    <property type="entry name" value="Phox-like domain"/>
    <property type="match status" value="2"/>
</dbReference>
<dbReference type="SUPFAM" id="SSF64268">
    <property type="entry name" value="PX domain"/>
    <property type="match status" value="2"/>
</dbReference>
<accession>A0A0L0DSQ0</accession>
<dbReference type="EMBL" id="GL349498">
    <property type="protein sequence ID" value="KNC55295.1"/>
    <property type="molecule type" value="Genomic_DNA"/>
</dbReference>
<gene>
    <name evidence="2" type="ORF">AMSG_10937</name>
</gene>
<keyword evidence="3" id="KW-1185">Reference proteome</keyword>
<evidence type="ECO:0000313" key="3">
    <source>
        <dbReference type="Proteomes" id="UP000054408"/>
    </source>
</evidence>
<organism evidence="2 3">
    <name type="scientific">Thecamonas trahens ATCC 50062</name>
    <dbReference type="NCBI Taxonomy" id="461836"/>
    <lineage>
        <taxon>Eukaryota</taxon>
        <taxon>Apusozoa</taxon>
        <taxon>Apusomonadida</taxon>
        <taxon>Apusomonadidae</taxon>
        <taxon>Thecamonas</taxon>
    </lineage>
</organism>
<dbReference type="CDD" id="cd06093">
    <property type="entry name" value="PX_domain"/>
    <property type="match status" value="1"/>
</dbReference>
<dbReference type="InterPro" id="IPR001683">
    <property type="entry name" value="PX_dom"/>
</dbReference>
<dbReference type="Proteomes" id="UP000054408">
    <property type="component" value="Unassembled WGS sequence"/>
</dbReference>
<dbReference type="STRING" id="461836.A0A0L0DSQ0"/>
<dbReference type="InterPro" id="IPR036871">
    <property type="entry name" value="PX_dom_sf"/>
</dbReference>
<protein>
    <recommendedName>
        <fullName evidence="1">PX domain-containing protein</fullName>
    </recommendedName>
</protein>